<reference evidence="1 2" key="1">
    <citation type="submission" date="2015-08" db="EMBL/GenBank/DDBJ databases">
        <title>Next Generation Sequencing and Analysis of the Genome of Puccinia sorghi L Schw, the Causal Agent of Maize Common Rust.</title>
        <authorList>
            <person name="Rochi L."/>
            <person name="Burguener G."/>
            <person name="Darino M."/>
            <person name="Turjanski A."/>
            <person name="Kreff E."/>
            <person name="Dieguez M.J."/>
            <person name="Sacco F."/>
        </authorList>
    </citation>
    <scope>NUCLEOTIDE SEQUENCE [LARGE SCALE GENOMIC DNA]</scope>
    <source>
        <strain evidence="1 2">RO10H11247</strain>
    </source>
</reference>
<dbReference type="AlphaFoldDB" id="A0A0L6VPD1"/>
<feature type="non-terminal residue" evidence="1">
    <location>
        <position position="248"/>
    </location>
</feature>
<dbReference type="VEuPathDB" id="FungiDB:VP01_1251g3"/>
<dbReference type="OrthoDB" id="2847449at2759"/>
<evidence type="ECO:0008006" key="3">
    <source>
        <dbReference type="Google" id="ProtNLM"/>
    </source>
</evidence>
<evidence type="ECO:0000313" key="2">
    <source>
        <dbReference type="Proteomes" id="UP000037035"/>
    </source>
</evidence>
<evidence type="ECO:0000313" key="1">
    <source>
        <dbReference type="EMBL" id="KNZ62583.1"/>
    </source>
</evidence>
<sequence length="248" mass="28216">MDEINPTILKTTIEAIPVLTEKNFSSWRTWITALFKLGGIKDNMINGEPALDDTDNTILCAIILAKLSATTHSNVVTTTNEDDAQLLWKAIMKRFISSEPSNRARVYNIFASIEFDPSNIEKFITEVRSALVKMEDVGIKTEPDILTYDLLKRLPSSLDNITQSITHSQNGEEIRPDTLLDHLEIHINEIKVSTKSKIESTSTTMFTKEESPCRNGFHNPKATHLKHRCWFLYPHLNPYTQDKAQENN</sequence>
<name>A0A0L6VPD1_9BASI</name>
<gene>
    <name evidence="1" type="ORF">VP01_1251g3</name>
</gene>
<keyword evidence="2" id="KW-1185">Reference proteome</keyword>
<accession>A0A0L6VPD1</accession>
<organism evidence="1 2">
    <name type="scientific">Puccinia sorghi</name>
    <dbReference type="NCBI Taxonomy" id="27349"/>
    <lineage>
        <taxon>Eukaryota</taxon>
        <taxon>Fungi</taxon>
        <taxon>Dikarya</taxon>
        <taxon>Basidiomycota</taxon>
        <taxon>Pucciniomycotina</taxon>
        <taxon>Pucciniomycetes</taxon>
        <taxon>Pucciniales</taxon>
        <taxon>Pucciniaceae</taxon>
        <taxon>Puccinia</taxon>
    </lineage>
</organism>
<dbReference type="EMBL" id="LAVV01002799">
    <property type="protein sequence ID" value="KNZ62583.1"/>
    <property type="molecule type" value="Genomic_DNA"/>
</dbReference>
<dbReference type="Pfam" id="PF14223">
    <property type="entry name" value="Retrotran_gag_2"/>
    <property type="match status" value="1"/>
</dbReference>
<dbReference type="Proteomes" id="UP000037035">
    <property type="component" value="Unassembled WGS sequence"/>
</dbReference>
<comment type="caution">
    <text evidence="1">The sequence shown here is derived from an EMBL/GenBank/DDBJ whole genome shotgun (WGS) entry which is preliminary data.</text>
</comment>
<proteinExistence type="predicted"/>
<protein>
    <recommendedName>
        <fullName evidence="3">Retrotransposon Copia-like N-terminal domain-containing protein</fullName>
    </recommendedName>
</protein>